<reference evidence="3" key="1">
    <citation type="submission" date="2017-02" db="UniProtKB">
        <authorList>
            <consortium name="WormBaseParasite"/>
        </authorList>
    </citation>
    <scope>IDENTIFICATION</scope>
</reference>
<evidence type="ECO:0000313" key="2">
    <source>
        <dbReference type="Proteomes" id="UP000271162"/>
    </source>
</evidence>
<proteinExistence type="predicted"/>
<dbReference type="EMBL" id="UYSL01019930">
    <property type="protein sequence ID" value="VDL71411.1"/>
    <property type="molecule type" value="Genomic_DNA"/>
</dbReference>
<accession>A0A0N4XXS7</accession>
<reference evidence="1 2" key="2">
    <citation type="submission" date="2018-11" db="EMBL/GenBank/DDBJ databases">
        <authorList>
            <consortium name="Pathogen Informatics"/>
        </authorList>
    </citation>
    <scope>NUCLEOTIDE SEQUENCE [LARGE SCALE GENOMIC DNA]</scope>
</reference>
<name>A0A0N4XXS7_NIPBR</name>
<evidence type="ECO:0000313" key="1">
    <source>
        <dbReference type="EMBL" id="VDL71411.1"/>
    </source>
</evidence>
<organism evidence="3">
    <name type="scientific">Nippostrongylus brasiliensis</name>
    <name type="common">Rat hookworm</name>
    <dbReference type="NCBI Taxonomy" id="27835"/>
    <lineage>
        <taxon>Eukaryota</taxon>
        <taxon>Metazoa</taxon>
        <taxon>Ecdysozoa</taxon>
        <taxon>Nematoda</taxon>
        <taxon>Chromadorea</taxon>
        <taxon>Rhabditida</taxon>
        <taxon>Rhabditina</taxon>
        <taxon>Rhabditomorpha</taxon>
        <taxon>Strongyloidea</taxon>
        <taxon>Heligmosomidae</taxon>
        <taxon>Nippostrongylus</taxon>
    </lineage>
</organism>
<dbReference type="Proteomes" id="UP000271162">
    <property type="component" value="Unassembled WGS sequence"/>
</dbReference>
<protein>
    <submittedName>
        <fullName evidence="3">Transmembrane protein</fullName>
    </submittedName>
</protein>
<evidence type="ECO:0000313" key="3">
    <source>
        <dbReference type="WBParaSite" id="NBR_0000782101-mRNA-1"/>
    </source>
</evidence>
<sequence length="120" mass="13171">MPNSAHRLNPLLRVSAGRDCKAFGLKEGARDPQMVVSVAQWLMHSPGKDETRDLFQRCLSKTTVAVVIAVNIALLTQWAAAVHVAFYPTSEFIAANAHMVDMWTGLISSECAQLGYSRKV</sequence>
<gene>
    <name evidence="1" type="ORF">NBR_LOCUS7822</name>
</gene>
<keyword evidence="2" id="KW-1185">Reference proteome</keyword>
<dbReference type="WBParaSite" id="NBR_0000782101-mRNA-1">
    <property type="protein sequence ID" value="NBR_0000782101-mRNA-1"/>
    <property type="gene ID" value="NBR_0000782101"/>
</dbReference>
<dbReference type="AlphaFoldDB" id="A0A0N4XXS7"/>